<dbReference type="PRINTS" id="PR00420">
    <property type="entry name" value="RNGMNOXGNASE"/>
</dbReference>
<evidence type="ECO:0000256" key="2">
    <source>
        <dbReference type="ARBA" id="ARBA00023027"/>
    </source>
</evidence>
<accession>A0A1I1XZC9</accession>
<evidence type="ECO:0000256" key="1">
    <source>
        <dbReference type="ARBA" id="ARBA00023002"/>
    </source>
</evidence>
<dbReference type="PANTHER" id="PTHR43476">
    <property type="entry name" value="3-(3-HYDROXY-PHENYL)PROPIONATE/3-HYDROXYCINNAMIC ACID HYDROXYLASE"/>
    <property type="match status" value="1"/>
</dbReference>
<dbReference type="OrthoDB" id="9784632at2"/>
<dbReference type="GO" id="GO:0071949">
    <property type="term" value="F:FAD binding"/>
    <property type="evidence" value="ECO:0007669"/>
    <property type="project" value="InterPro"/>
</dbReference>
<dbReference type="InterPro" id="IPR050631">
    <property type="entry name" value="PheA/TfdB_FAD_monoxygenase"/>
</dbReference>
<dbReference type="EMBL" id="FOMW01000005">
    <property type="protein sequence ID" value="SFE12785.1"/>
    <property type="molecule type" value="Genomic_DNA"/>
</dbReference>
<dbReference type="AlphaFoldDB" id="A0A1I1XZC9"/>
<evidence type="ECO:0000313" key="4">
    <source>
        <dbReference type="EMBL" id="SFE12785.1"/>
    </source>
</evidence>
<dbReference type="Gene3D" id="3.30.9.20">
    <property type="match status" value="1"/>
</dbReference>
<proteinExistence type="predicted"/>
<evidence type="ECO:0000259" key="3">
    <source>
        <dbReference type="Pfam" id="PF01494"/>
    </source>
</evidence>
<dbReference type="InterPro" id="IPR036188">
    <property type="entry name" value="FAD/NAD-bd_sf"/>
</dbReference>
<dbReference type="Pfam" id="PF13450">
    <property type="entry name" value="NAD_binding_8"/>
    <property type="match status" value="1"/>
</dbReference>
<dbReference type="Gene3D" id="3.50.50.60">
    <property type="entry name" value="FAD/NAD(P)-binding domain"/>
    <property type="match status" value="1"/>
</dbReference>
<keyword evidence="2" id="KW-0520">NAD</keyword>
<dbReference type="GO" id="GO:0016491">
    <property type="term" value="F:oxidoreductase activity"/>
    <property type="evidence" value="ECO:0007669"/>
    <property type="project" value="UniProtKB-KW"/>
</dbReference>
<organism evidence="4 5">
    <name type="scientific">Sulfitobacter brevis</name>
    <dbReference type="NCBI Taxonomy" id="74348"/>
    <lineage>
        <taxon>Bacteria</taxon>
        <taxon>Pseudomonadati</taxon>
        <taxon>Pseudomonadota</taxon>
        <taxon>Alphaproteobacteria</taxon>
        <taxon>Rhodobacterales</taxon>
        <taxon>Roseobacteraceae</taxon>
        <taxon>Sulfitobacter</taxon>
    </lineage>
</organism>
<keyword evidence="5" id="KW-1185">Reference proteome</keyword>
<dbReference type="STRING" id="74348.SAMN04488523_10583"/>
<dbReference type="Proteomes" id="UP000198977">
    <property type="component" value="Unassembled WGS sequence"/>
</dbReference>
<gene>
    <name evidence="4" type="ORF">SAMN04488523_10583</name>
</gene>
<feature type="domain" description="FAD-binding" evidence="3">
    <location>
        <begin position="128"/>
        <end position="321"/>
    </location>
</feature>
<name>A0A1I1XZC9_9RHOB</name>
<dbReference type="Pfam" id="PF01494">
    <property type="entry name" value="FAD_binding_3"/>
    <property type="match status" value="1"/>
</dbReference>
<keyword evidence="1" id="KW-0560">Oxidoreductase</keyword>
<dbReference type="InterPro" id="IPR002938">
    <property type="entry name" value="FAD-bd"/>
</dbReference>
<evidence type="ECO:0000313" key="5">
    <source>
        <dbReference type="Proteomes" id="UP000198977"/>
    </source>
</evidence>
<dbReference type="SUPFAM" id="SSF51905">
    <property type="entry name" value="FAD/NAD(P)-binding domain"/>
    <property type="match status" value="1"/>
</dbReference>
<protein>
    <submittedName>
        <fullName evidence="4">2-polyprenyl-6-methoxyphenol hydroxylase</fullName>
    </submittedName>
</protein>
<dbReference type="PANTHER" id="PTHR43476:SF4">
    <property type="entry name" value="BLR0106 PROTEIN"/>
    <property type="match status" value="1"/>
</dbReference>
<dbReference type="RefSeq" id="WP_093923348.1">
    <property type="nucleotide sequence ID" value="NZ_FOMW01000005.1"/>
</dbReference>
<reference evidence="4 5" key="1">
    <citation type="submission" date="2016-10" db="EMBL/GenBank/DDBJ databases">
        <authorList>
            <person name="de Groot N.N."/>
        </authorList>
    </citation>
    <scope>NUCLEOTIDE SEQUENCE [LARGE SCALE GENOMIC DNA]</scope>
    <source>
        <strain evidence="4 5">DSM 11443</strain>
    </source>
</reference>
<sequence length="381" mass="42048">MRINILGAGPAGLYAAILLKRMRADLDVRVFEQNLAGATFGFGVVFSDQALEFLRADDPDTADLIAPHMQRWSDIVINHKGRRIAIDGIGFAGIGRLELLKLLQTRAADLGVVPQYDIRIDKPDDLPEADLMIAADGLNSVVRSATPDAFGESVSHLGNRFVWYGANREFDALTQTFIDTPHGPMNAHHYSYAPARATFIIEMGSETLRRNGFDQMEEPEYRAACEAFFADHLQGAELIPNNSTWRQFPTLTCETWHLGNRVLVGDALHTAHFSIGSGTRLALEDVIALARALRDADWDVAAALPAYQAARQPVLNKIVTAAQASANWYEDFGTHMQLDPYPFALSYIRRAGRLDADRLARLAPEFTAKLQAMGINLEATV</sequence>